<comment type="function">
    <text evidence="14">ATP-dependent RNA helicase that plays a role in the regulation of R-loop homeostasis in both endogenous R-loop-prone regions and at sites of DNA damage. At endogenous loci such as actively transcribed genes, may act as a helicase to resolve the formation of R-loop during transcription and prevent the interference of R-loop with DNA-replication machinery. Also participates in the removal of DNA-lesion-associated R-loop. Plays an essential role for establishing pluripotency during embryogenesis and for pluripotency maintenance in embryonic stem cells. Mechanistically, prevents the polycomb repressive complex 2 (PRC2) from accessing rDNA loci and protects the active chromatin status in nucleolus.</text>
</comment>
<dbReference type="Proteomes" id="UP001152803">
    <property type="component" value="Unassembled WGS sequence"/>
</dbReference>
<dbReference type="Gene3D" id="3.40.50.300">
    <property type="entry name" value="P-loop containing nucleotide triphosphate hydrolases"/>
    <property type="match status" value="2"/>
</dbReference>
<comment type="subunit">
    <text evidence="15">Interacts with NOL8; the interaction is RNA-dependent. Interacts with PRC2 complex components EZH2, SUZ2 and JARID2; these interactions prevent deposition of the repressive H3K27me3 mark onto rDNA in pluripotent cells.</text>
</comment>
<evidence type="ECO:0000256" key="4">
    <source>
        <dbReference type="ARBA" id="ARBA00022741"/>
    </source>
</evidence>
<name>A0A9Q1D2I1_CONCO</name>
<dbReference type="PROSITE" id="PS00237">
    <property type="entry name" value="G_PROTEIN_RECEP_F1_1"/>
    <property type="match status" value="1"/>
</dbReference>
<dbReference type="InterPro" id="IPR011545">
    <property type="entry name" value="DEAD/DEAH_box_helicase_dom"/>
</dbReference>
<evidence type="ECO:0000256" key="2">
    <source>
        <dbReference type="ARBA" id="ARBA00004604"/>
    </source>
</evidence>
<evidence type="ECO:0000259" key="20">
    <source>
        <dbReference type="PROSITE" id="PS50262"/>
    </source>
</evidence>
<comment type="similarity">
    <text evidence="16">Belongs to the G-protein coupled receptor 1 family.</text>
</comment>
<dbReference type="PROSITE" id="PS00039">
    <property type="entry name" value="DEAD_ATP_HELICASE"/>
    <property type="match status" value="1"/>
</dbReference>
<feature type="compositionally biased region" description="Acidic residues" evidence="18">
    <location>
        <begin position="139"/>
        <end position="149"/>
    </location>
</feature>
<dbReference type="GO" id="GO:0003724">
    <property type="term" value="F:RNA helicase activity"/>
    <property type="evidence" value="ECO:0007669"/>
    <property type="project" value="UniProtKB-EC"/>
</dbReference>
<comment type="catalytic activity">
    <reaction evidence="13 17">
        <text>ATP + H2O = ADP + phosphate + H(+)</text>
        <dbReference type="Rhea" id="RHEA:13065"/>
        <dbReference type="ChEBI" id="CHEBI:15377"/>
        <dbReference type="ChEBI" id="CHEBI:15378"/>
        <dbReference type="ChEBI" id="CHEBI:30616"/>
        <dbReference type="ChEBI" id="CHEBI:43474"/>
        <dbReference type="ChEBI" id="CHEBI:456216"/>
        <dbReference type="EC" id="3.6.4.13"/>
    </reaction>
</comment>
<dbReference type="OrthoDB" id="10259640at2759"/>
<dbReference type="PROSITE" id="PS51192">
    <property type="entry name" value="HELICASE_ATP_BIND_1"/>
    <property type="match status" value="1"/>
</dbReference>
<gene>
    <name evidence="23" type="ORF">COCON_G00198620</name>
</gene>
<evidence type="ECO:0000256" key="10">
    <source>
        <dbReference type="ARBA" id="ARBA00023136"/>
    </source>
</evidence>
<dbReference type="Pfam" id="PF00270">
    <property type="entry name" value="DEAD"/>
    <property type="match status" value="1"/>
</dbReference>
<organism evidence="23 24">
    <name type="scientific">Conger conger</name>
    <name type="common">Conger eel</name>
    <name type="synonym">Muraena conger</name>
    <dbReference type="NCBI Taxonomy" id="82655"/>
    <lineage>
        <taxon>Eukaryota</taxon>
        <taxon>Metazoa</taxon>
        <taxon>Chordata</taxon>
        <taxon>Craniata</taxon>
        <taxon>Vertebrata</taxon>
        <taxon>Euteleostomi</taxon>
        <taxon>Actinopterygii</taxon>
        <taxon>Neopterygii</taxon>
        <taxon>Teleostei</taxon>
        <taxon>Anguilliformes</taxon>
        <taxon>Congridae</taxon>
        <taxon>Conger</taxon>
    </lineage>
</organism>
<comment type="similarity">
    <text evidence="12">Belongs to the DEAD box helicase family. DDX18/HAS1 subfamily.</text>
</comment>
<evidence type="ECO:0000259" key="21">
    <source>
        <dbReference type="PROSITE" id="PS51192"/>
    </source>
</evidence>
<keyword evidence="9 19" id="KW-1133">Transmembrane helix</keyword>
<evidence type="ECO:0000256" key="8">
    <source>
        <dbReference type="ARBA" id="ARBA00022884"/>
    </source>
</evidence>
<dbReference type="SMART" id="SM01178">
    <property type="entry name" value="DUF4217"/>
    <property type="match status" value="1"/>
</dbReference>
<feature type="compositionally biased region" description="Acidic residues" evidence="18">
    <location>
        <begin position="109"/>
        <end position="120"/>
    </location>
</feature>
<evidence type="ECO:0000256" key="12">
    <source>
        <dbReference type="ARBA" id="ARBA00024357"/>
    </source>
</evidence>
<keyword evidence="8 17" id="KW-0694">RNA-binding</keyword>
<proteinExistence type="inferred from homology"/>
<feature type="compositionally biased region" description="Basic residues" evidence="18">
    <location>
        <begin position="83"/>
        <end position="92"/>
    </location>
</feature>
<feature type="domain" description="Helicase ATP-binding" evidence="21">
    <location>
        <begin position="218"/>
        <end position="393"/>
    </location>
</feature>
<dbReference type="SUPFAM" id="SSF52540">
    <property type="entry name" value="P-loop containing nucleoside triphosphate hydrolases"/>
    <property type="match status" value="1"/>
</dbReference>
<dbReference type="AlphaFoldDB" id="A0A9Q1D2I1"/>
<dbReference type="SUPFAM" id="SSF81321">
    <property type="entry name" value="Family A G protein-coupled receptor-like"/>
    <property type="match status" value="1"/>
</dbReference>
<keyword evidence="5 17" id="KW-0378">Hydrolase</keyword>
<feature type="compositionally biased region" description="Basic and acidic residues" evidence="18">
    <location>
        <begin position="121"/>
        <end position="135"/>
    </location>
</feature>
<feature type="compositionally biased region" description="Basic residues" evidence="18">
    <location>
        <begin position="8"/>
        <end position="26"/>
    </location>
</feature>
<evidence type="ECO:0000256" key="14">
    <source>
        <dbReference type="ARBA" id="ARBA00055930"/>
    </source>
</evidence>
<dbReference type="InterPro" id="IPR001650">
    <property type="entry name" value="Helicase_C-like"/>
</dbReference>
<evidence type="ECO:0000256" key="15">
    <source>
        <dbReference type="ARBA" id="ARBA00062957"/>
    </source>
</evidence>
<feature type="region of interest" description="Disordered" evidence="18">
    <location>
        <begin position="1"/>
        <end position="179"/>
    </location>
</feature>
<dbReference type="GO" id="GO:0005524">
    <property type="term" value="F:ATP binding"/>
    <property type="evidence" value="ECO:0007669"/>
    <property type="project" value="UniProtKB-UniRule"/>
</dbReference>
<keyword evidence="16" id="KW-0807">Transducer</keyword>
<evidence type="ECO:0000256" key="13">
    <source>
        <dbReference type="ARBA" id="ARBA00047984"/>
    </source>
</evidence>
<dbReference type="GO" id="GO:0005730">
    <property type="term" value="C:nucleolus"/>
    <property type="evidence" value="ECO:0007669"/>
    <property type="project" value="UniProtKB-SubCell"/>
</dbReference>
<feature type="transmembrane region" description="Helical" evidence="19">
    <location>
        <begin position="851"/>
        <end position="870"/>
    </location>
</feature>
<feature type="transmembrane region" description="Helical" evidence="19">
    <location>
        <begin position="811"/>
        <end position="831"/>
    </location>
</feature>
<dbReference type="InterPro" id="IPR000276">
    <property type="entry name" value="GPCR_Rhodpsn"/>
</dbReference>
<dbReference type="FunFam" id="3.40.50.300:FF:000379">
    <property type="entry name" value="RNA helicase"/>
    <property type="match status" value="1"/>
</dbReference>
<dbReference type="Gene3D" id="1.20.1070.10">
    <property type="entry name" value="Rhodopsin 7-helix transmembrane proteins"/>
    <property type="match status" value="2"/>
</dbReference>
<dbReference type="InterPro" id="IPR027417">
    <property type="entry name" value="P-loop_NTPase"/>
</dbReference>
<dbReference type="PANTHER" id="PTHR24031">
    <property type="entry name" value="RNA HELICASE"/>
    <property type="match status" value="1"/>
</dbReference>
<dbReference type="GO" id="GO:0016787">
    <property type="term" value="F:hydrolase activity"/>
    <property type="evidence" value="ECO:0007669"/>
    <property type="project" value="UniProtKB-KW"/>
</dbReference>
<dbReference type="EMBL" id="JAFJMO010000015">
    <property type="protein sequence ID" value="KAJ8255998.1"/>
    <property type="molecule type" value="Genomic_DNA"/>
</dbReference>
<protein>
    <recommendedName>
        <fullName evidence="17">ATP-dependent RNA helicase</fullName>
        <ecNumber evidence="17">3.6.4.13</ecNumber>
    </recommendedName>
</protein>
<dbReference type="InterPro" id="IPR044773">
    <property type="entry name" value="DDX18/Has1_DEADc"/>
</dbReference>
<comment type="subcellular location">
    <subcellularLocation>
        <location evidence="1">Membrane</location>
    </subcellularLocation>
    <subcellularLocation>
        <location evidence="2">Nucleus</location>
        <location evidence="2">Nucleolus</location>
    </subcellularLocation>
</comment>
<dbReference type="Pfam" id="PF13959">
    <property type="entry name" value="CTE_SPB4"/>
    <property type="match status" value="1"/>
</dbReference>
<evidence type="ECO:0000256" key="16">
    <source>
        <dbReference type="RuleBase" id="RU000688"/>
    </source>
</evidence>
<accession>A0A9Q1D2I1</accession>
<dbReference type="SMART" id="SM00487">
    <property type="entry name" value="DEXDc"/>
    <property type="match status" value="1"/>
</dbReference>
<dbReference type="PROSITE" id="PS50262">
    <property type="entry name" value="G_PROTEIN_RECEP_F1_2"/>
    <property type="match status" value="1"/>
</dbReference>
<evidence type="ECO:0000256" key="1">
    <source>
        <dbReference type="ARBA" id="ARBA00004370"/>
    </source>
</evidence>
<comment type="function">
    <text evidence="17">RNA helicase.</text>
</comment>
<dbReference type="InterPro" id="IPR025313">
    <property type="entry name" value="SPB4-like_CTE"/>
</dbReference>
<dbReference type="Pfam" id="PF00001">
    <property type="entry name" value="7tm_1"/>
    <property type="match status" value="2"/>
</dbReference>
<keyword evidence="10 19" id="KW-0472">Membrane</keyword>
<dbReference type="CDD" id="cd18787">
    <property type="entry name" value="SF2_C_DEAD"/>
    <property type="match status" value="1"/>
</dbReference>
<evidence type="ECO:0000313" key="24">
    <source>
        <dbReference type="Proteomes" id="UP001152803"/>
    </source>
</evidence>
<dbReference type="SMART" id="SM00490">
    <property type="entry name" value="HELICc"/>
    <property type="match status" value="1"/>
</dbReference>
<evidence type="ECO:0000256" key="5">
    <source>
        <dbReference type="ARBA" id="ARBA00022801"/>
    </source>
</evidence>
<dbReference type="InterPro" id="IPR000629">
    <property type="entry name" value="RNA-helicase_DEAD-box_CS"/>
</dbReference>
<keyword evidence="3 16" id="KW-0812">Transmembrane</keyword>
<dbReference type="PROSITE" id="PS51194">
    <property type="entry name" value="HELICASE_CTER"/>
    <property type="match status" value="1"/>
</dbReference>
<dbReference type="InterPro" id="IPR017452">
    <property type="entry name" value="GPCR_Rhodpsn_7TM"/>
</dbReference>
<feature type="compositionally biased region" description="Acidic residues" evidence="18">
    <location>
        <begin position="156"/>
        <end position="170"/>
    </location>
</feature>
<keyword evidence="11" id="KW-0539">Nucleus</keyword>
<sequence>MADLQMKLLRKKIQKRSEKNKKRNLLKKQTEKADEDECVSDVTEQLRDETNGETEPEAAKVVEKKDGTELASPEGGDATASSVKKKKKKRKLAGNADTSGVKKAKKEDEDGNEKDEEMEPEKEVKDEETTEKPAQEVDPGQEQDGEEESKDGKDSGDEEEEEEEEEEAEDGPQLPLGLTGAFEDTSFASLAGAVSESTLKGVKEMGFEHMTEIQHKSIRPLLEGRDILAAAKTGSGKTLAFLIPSIELIYKLKFMPRNGTGVVILSPTRELAMQTYGVMKELMTHHVHTYGLIMGGSNRSAEAQKLANGVNILVATPGRLLDHLQNTAGFMYKNLQCLIIDEADRILEVGFEEELKQIIKLLPKKRQTMLFSATQTRKVEDLARISLKKEPLYVGVDDNKESATVDGLEQGYVVCPSEKRFLLLFTFLKKNRKKKLMVFFSSCMSVKFHYELLNYIDLPVMAIHGKMKQTKRTTTFFQFCNADTGILLCTDVAARGLDIPEVDWIVQYDPPDDPKEYIHRVGRTARGINGRGHALLILRPEELGFLRFLKQAKVPLSEFDFSWSKISDIQSQLEKLIEKNYYLHKSAQESYKSYVRAYDSHSLKQIYSVNTLNLPMVAQSFGFKVPPYVDLNVHSSRGVKMQKRGGGGGFGYQKSKNVHKSKIFKHVGKGKGGDKRQFSRLVNELSERRWRFGRVLCDVWISFDVLCCTASIWNVTAIALDRYWSITRHLEYTLKARKKISTIMIAVTWALSAVISLSPQFGWGETYAADEENCQVKEAEHVPQVAFAARHVGVAFQTEGETWREQKERRAALTVGLLIGVFVLCWIPFFVTELLGPLCSCTVVPPLGKSVFLWLGYSNSFFNPLIYTAFNKSYNSAFRSFFTKQR</sequence>
<comment type="domain">
    <text evidence="17">The Q motif is unique to and characteristic of the DEAD box family of RNA helicases and controls ATP binding and hydrolysis.</text>
</comment>
<keyword evidence="16" id="KW-0297">G-protein coupled receptor</keyword>
<feature type="domain" description="G-protein coupled receptors family 1 profile" evidence="20">
    <location>
        <begin position="690"/>
        <end position="867"/>
    </location>
</feature>
<evidence type="ECO:0000256" key="17">
    <source>
        <dbReference type="RuleBase" id="RU365068"/>
    </source>
</evidence>
<evidence type="ECO:0000259" key="22">
    <source>
        <dbReference type="PROSITE" id="PS51194"/>
    </source>
</evidence>
<evidence type="ECO:0000256" key="9">
    <source>
        <dbReference type="ARBA" id="ARBA00022989"/>
    </source>
</evidence>
<dbReference type="GO" id="GO:0016020">
    <property type="term" value="C:membrane"/>
    <property type="evidence" value="ECO:0007669"/>
    <property type="project" value="UniProtKB-SubCell"/>
</dbReference>
<evidence type="ECO:0000256" key="6">
    <source>
        <dbReference type="ARBA" id="ARBA00022806"/>
    </source>
</evidence>
<feature type="transmembrane region" description="Helical" evidence="19">
    <location>
        <begin position="740"/>
        <end position="757"/>
    </location>
</feature>
<evidence type="ECO:0000256" key="7">
    <source>
        <dbReference type="ARBA" id="ARBA00022840"/>
    </source>
</evidence>
<dbReference type="Pfam" id="PF00271">
    <property type="entry name" value="Helicase_C"/>
    <property type="match status" value="1"/>
</dbReference>
<dbReference type="InterPro" id="IPR014001">
    <property type="entry name" value="Helicase_ATP-bd"/>
</dbReference>
<evidence type="ECO:0000256" key="3">
    <source>
        <dbReference type="ARBA" id="ARBA00022692"/>
    </source>
</evidence>
<dbReference type="GO" id="GO:0004930">
    <property type="term" value="F:G protein-coupled receptor activity"/>
    <property type="evidence" value="ECO:0007669"/>
    <property type="project" value="UniProtKB-KW"/>
</dbReference>
<evidence type="ECO:0000256" key="18">
    <source>
        <dbReference type="SAM" id="MobiDB-lite"/>
    </source>
</evidence>
<feature type="compositionally biased region" description="Basic and acidic residues" evidence="18">
    <location>
        <begin position="57"/>
        <end position="68"/>
    </location>
</feature>
<evidence type="ECO:0000256" key="11">
    <source>
        <dbReference type="ARBA" id="ARBA00023242"/>
    </source>
</evidence>
<feature type="domain" description="Helicase C-terminal" evidence="22">
    <location>
        <begin position="407"/>
        <end position="577"/>
    </location>
</feature>
<keyword evidence="4 17" id="KW-0547">Nucleotide-binding</keyword>
<dbReference type="EC" id="3.6.4.13" evidence="17"/>
<dbReference type="FunFam" id="3.40.50.300:FF:000460">
    <property type="entry name" value="RNA helicase"/>
    <property type="match status" value="1"/>
</dbReference>
<dbReference type="GO" id="GO:0003723">
    <property type="term" value="F:RNA binding"/>
    <property type="evidence" value="ECO:0007669"/>
    <property type="project" value="UniProtKB-UniRule"/>
</dbReference>
<reference evidence="23" key="1">
    <citation type="journal article" date="2023" name="Science">
        <title>Genome structures resolve the early diversification of teleost fishes.</title>
        <authorList>
            <person name="Parey E."/>
            <person name="Louis A."/>
            <person name="Montfort J."/>
            <person name="Bouchez O."/>
            <person name="Roques C."/>
            <person name="Iampietro C."/>
            <person name="Lluch J."/>
            <person name="Castinel A."/>
            <person name="Donnadieu C."/>
            <person name="Desvignes T."/>
            <person name="Floi Bucao C."/>
            <person name="Jouanno E."/>
            <person name="Wen M."/>
            <person name="Mejri S."/>
            <person name="Dirks R."/>
            <person name="Jansen H."/>
            <person name="Henkel C."/>
            <person name="Chen W.J."/>
            <person name="Zahm M."/>
            <person name="Cabau C."/>
            <person name="Klopp C."/>
            <person name="Thompson A.W."/>
            <person name="Robinson-Rechavi M."/>
            <person name="Braasch I."/>
            <person name="Lecointre G."/>
            <person name="Bobe J."/>
            <person name="Postlethwait J.H."/>
            <person name="Berthelot C."/>
            <person name="Roest Crollius H."/>
            <person name="Guiguen Y."/>
        </authorList>
    </citation>
    <scope>NUCLEOTIDE SEQUENCE</scope>
    <source>
        <strain evidence="23">Concon-B</strain>
    </source>
</reference>
<dbReference type="PRINTS" id="PR00237">
    <property type="entry name" value="GPCRRHODOPSN"/>
</dbReference>
<keyword evidence="6 17" id="KW-0347">Helicase</keyword>
<comment type="caution">
    <text evidence="23">The sequence shown here is derived from an EMBL/GenBank/DDBJ whole genome shotgun (WGS) entry which is preliminary data.</text>
</comment>
<keyword evidence="16" id="KW-0675">Receptor</keyword>
<evidence type="ECO:0000313" key="23">
    <source>
        <dbReference type="EMBL" id="KAJ8255998.1"/>
    </source>
</evidence>
<evidence type="ECO:0000256" key="19">
    <source>
        <dbReference type="SAM" id="Phobius"/>
    </source>
</evidence>
<keyword evidence="24" id="KW-1185">Reference proteome</keyword>
<keyword evidence="7 17" id="KW-0067">ATP-binding</keyword>
<dbReference type="CDD" id="cd17942">
    <property type="entry name" value="DEADc_DDX18"/>
    <property type="match status" value="1"/>
</dbReference>